<feature type="region of interest" description="Disordered" evidence="2">
    <location>
        <begin position="290"/>
        <end position="328"/>
    </location>
</feature>
<dbReference type="InterPro" id="IPR026894">
    <property type="entry name" value="DnaJ_X"/>
</dbReference>
<dbReference type="RefSeq" id="XP_003002731.1">
    <property type="nucleotide sequence ID" value="XM_003002685.1"/>
</dbReference>
<proteinExistence type="predicted"/>
<dbReference type="SUPFAM" id="SSF46565">
    <property type="entry name" value="Chaperone J-domain"/>
    <property type="match status" value="1"/>
</dbReference>
<dbReference type="PROSITE" id="PS50076">
    <property type="entry name" value="DNAJ_2"/>
    <property type="match status" value="1"/>
</dbReference>
<dbReference type="InterPro" id="IPR052814">
    <property type="entry name" value="Peroxisomal_DnaJ"/>
</dbReference>
<dbReference type="Pfam" id="PF00226">
    <property type="entry name" value="DnaJ"/>
    <property type="match status" value="1"/>
</dbReference>
<name>C9SQR7_VERA1</name>
<gene>
    <name evidence="4" type="ORF">VDBG_07302</name>
</gene>
<dbReference type="Pfam" id="PF14308">
    <property type="entry name" value="DnaJ-X"/>
    <property type="match status" value="2"/>
</dbReference>
<dbReference type="STRING" id="526221.C9SQR7"/>
<dbReference type="InterPro" id="IPR018253">
    <property type="entry name" value="DnaJ_domain_CS"/>
</dbReference>
<dbReference type="Gene3D" id="1.10.287.110">
    <property type="entry name" value="DnaJ domain"/>
    <property type="match status" value="1"/>
</dbReference>
<evidence type="ECO:0000313" key="5">
    <source>
        <dbReference type="Proteomes" id="UP000008698"/>
    </source>
</evidence>
<dbReference type="InterPro" id="IPR001623">
    <property type="entry name" value="DnaJ_domain"/>
</dbReference>
<dbReference type="KEGG" id="val:VDBG_07302"/>
<evidence type="ECO:0000313" key="4">
    <source>
        <dbReference type="EMBL" id="EEY21192.1"/>
    </source>
</evidence>
<dbReference type="GO" id="GO:0016558">
    <property type="term" value="P:protein import into peroxisome matrix"/>
    <property type="evidence" value="ECO:0007669"/>
    <property type="project" value="TreeGrafter"/>
</dbReference>
<dbReference type="Proteomes" id="UP000008698">
    <property type="component" value="Unassembled WGS sequence"/>
</dbReference>
<evidence type="ECO:0000259" key="3">
    <source>
        <dbReference type="PROSITE" id="PS50076"/>
    </source>
</evidence>
<keyword evidence="5" id="KW-1185">Reference proteome</keyword>
<evidence type="ECO:0000256" key="2">
    <source>
        <dbReference type="SAM" id="MobiDB-lite"/>
    </source>
</evidence>
<reference evidence="5" key="1">
    <citation type="journal article" date="2011" name="PLoS Pathog.">
        <title>Comparative genomics yields insights into niche adaptation of plant vascular wilt pathogens.</title>
        <authorList>
            <person name="Klosterman S.J."/>
            <person name="Subbarao K.V."/>
            <person name="Kang S."/>
            <person name="Veronese P."/>
            <person name="Gold S.E."/>
            <person name="Thomma B.P.H.J."/>
            <person name="Chen Z."/>
            <person name="Henrissat B."/>
            <person name="Lee Y.-H."/>
            <person name="Park J."/>
            <person name="Garcia-Pedrajas M.D."/>
            <person name="Barbara D.J."/>
            <person name="Anchieta A."/>
            <person name="de Jonge R."/>
            <person name="Santhanam P."/>
            <person name="Maruthachalam K."/>
            <person name="Atallah Z."/>
            <person name="Amyotte S.G."/>
            <person name="Paz Z."/>
            <person name="Inderbitzin P."/>
            <person name="Hayes R.J."/>
            <person name="Heiman D.I."/>
            <person name="Young S."/>
            <person name="Zeng Q."/>
            <person name="Engels R."/>
            <person name="Galagan J."/>
            <person name="Cuomo C.A."/>
            <person name="Dobinson K.F."/>
            <person name="Ma L.-J."/>
        </authorList>
    </citation>
    <scope>NUCLEOTIDE SEQUENCE [LARGE SCALE GENOMIC DNA]</scope>
    <source>
        <strain evidence="5">VaMs.102 / ATCC MYA-4576 / FGSC 10136</strain>
    </source>
</reference>
<accession>C9SQR7</accession>
<dbReference type="AlphaFoldDB" id="C9SQR7"/>
<dbReference type="PRINTS" id="PR00625">
    <property type="entry name" value="JDOMAIN"/>
</dbReference>
<dbReference type="SMART" id="SM00271">
    <property type="entry name" value="DnaJ"/>
    <property type="match status" value="1"/>
</dbReference>
<dbReference type="GeneID" id="9527738"/>
<dbReference type="OrthoDB" id="552049at2759"/>
<dbReference type="HOGENOM" id="CLU_025145_3_1_1"/>
<protein>
    <submittedName>
        <fullName evidence="4">CAJ1</fullName>
    </submittedName>
</protein>
<dbReference type="PROSITE" id="PS00636">
    <property type="entry name" value="DNAJ_1"/>
    <property type="match status" value="1"/>
</dbReference>
<evidence type="ECO:0000256" key="1">
    <source>
        <dbReference type="ARBA" id="ARBA00023186"/>
    </source>
</evidence>
<dbReference type="InterPro" id="IPR036869">
    <property type="entry name" value="J_dom_sf"/>
</dbReference>
<dbReference type="eggNOG" id="KOG0691">
    <property type="taxonomic scope" value="Eukaryota"/>
</dbReference>
<dbReference type="GO" id="GO:0005829">
    <property type="term" value="C:cytosol"/>
    <property type="evidence" value="ECO:0007669"/>
    <property type="project" value="UniProtKB-ARBA"/>
</dbReference>
<feature type="compositionally biased region" description="Basic residues" evidence="2">
    <location>
        <begin position="297"/>
        <end position="306"/>
    </location>
</feature>
<dbReference type="FunFam" id="1.10.287.110:FF:000028">
    <property type="entry name" value="DnaJ domain protein"/>
    <property type="match status" value="1"/>
</dbReference>
<sequence length="328" mass="36747">MVADTAYYDTLGVQPTASELEIKKAYRKLAIVHHPDKNPNDPSAHEKFQEIGEAYQVLSDKDLRAAYDKFGKDHAKPSEGFADPAEFFTSIFGGDAFKGGLNRSSASSSRPWRRSGRSCGRSAVDTLARKLVDRVSVWTETDRGEAVTRAFQEKTRLEEANMKMESFGLDILHAIGQTYLAKATNLLRSQKFLGIGGFFSRVRDKGTLRRVTGKILTAAWRGSKFEIQSVLREVCDQVLYDKKVPLQKRLQRAEALVLIGDIFIKAKRSPEEEGDHLVFEQLVAEAAIKREKDTKKKSGKKHHLHPHHDEAEKTAADAPNVPKEKADL</sequence>
<keyword evidence="1" id="KW-0143">Chaperone</keyword>
<dbReference type="EMBL" id="DS985222">
    <property type="protein sequence ID" value="EEY21192.1"/>
    <property type="molecule type" value="Genomic_DNA"/>
</dbReference>
<feature type="domain" description="J" evidence="3">
    <location>
        <begin position="6"/>
        <end position="71"/>
    </location>
</feature>
<dbReference type="PANTHER" id="PTHR45006:SF1">
    <property type="entry name" value="DNAJ-LIKE PROTEIN 1"/>
    <property type="match status" value="1"/>
</dbReference>
<dbReference type="PANTHER" id="PTHR45006">
    <property type="entry name" value="DNAJ-LIKE PROTEIN 1"/>
    <property type="match status" value="1"/>
</dbReference>
<dbReference type="OMA" id="WANTEAC"/>
<organism evidence="5">
    <name type="scientific">Verticillium alfalfae (strain VaMs.102 / ATCC MYA-4576 / FGSC 10136)</name>
    <name type="common">Verticillium wilt of alfalfa</name>
    <name type="synonym">Verticillium albo-atrum</name>
    <dbReference type="NCBI Taxonomy" id="526221"/>
    <lineage>
        <taxon>Eukaryota</taxon>
        <taxon>Fungi</taxon>
        <taxon>Dikarya</taxon>
        <taxon>Ascomycota</taxon>
        <taxon>Pezizomycotina</taxon>
        <taxon>Sordariomycetes</taxon>
        <taxon>Hypocreomycetidae</taxon>
        <taxon>Glomerellales</taxon>
        <taxon>Plectosphaerellaceae</taxon>
        <taxon>Verticillium</taxon>
    </lineage>
</organism>
<dbReference type="CDD" id="cd06257">
    <property type="entry name" value="DnaJ"/>
    <property type="match status" value="1"/>
</dbReference>